<evidence type="ECO:0000256" key="1">
    <source>
        <dbReference type="ARBA" id="ARBA00022679"/>
    </source>
</evidence>
<evidence type="ECO:0000256" key="2">
    <source>
        <dbReference type="ARBA" id="ARBA00023315"/>
    </source>
</evidence>
<protein>
    <submittedName>
        <fullName evidence="4">GNAT family N-acetyltransferase</fullName>
    </submittedName>
</protein>
<dbReference type="Proteomes" id="UP000242444">
    <property type="component" value="Unassembled WGS sequence"/>
</dbReference>
<keyword evidence="5" id="KW-1185">Reference proteome</keyword>
<dbReference type="InterPro" id="IPR050832">
    <property type="entry name" value="Bact_Acetyltransf"/>
</dbReference>
<reference evidence="4 5" key="1">
    <citation type="submission" date="2017-07" db="EMBL/GenBank/DDBJ databases">
        <title>Amycolatopsis antarcticus sp. nov., isolated from the surface of an Antarcticus brown macroalga.</title>
        <authorList>
            <person name="Wang J."/>
            <person name="Leiva S."/>
            <person name="Huang J."/>
            <person name="Huang Y."/>
        </authorList>
    </citation>
    <scope>NUCLEOTIDE SEQUENCE [LARGE SCALE GENOMIC DNA]</scope>
    <source>
        <strain evidence="4 5">AU-G6</strain>
    </source>
</reference>
<sequence length="160" mass="17504">MDIRPLHPGDLPAVLELTITAFRPFYEDSFRPLAGELVFANRHGAWREDYRRHLAAVADPEHGRYAAVAHIDGQIIGFAGWIVQQAERHGEIDILAVSGPQRRHGTGRALAEHAVAEMRNAGAEMVSVGTGGDRFHAPARALYESLGFTPLPTVSYTKAV</sequence>
<dbReference type="RefSeq" id="WP_094864211.1">
    <property type="nucleotide sequence ID" value="NZ_NKYE01000012.1"/>
</dbReference>
<dbReference type="SUPFAM" id="SSF55729">
    <property type="entry name" value="Acyl-CoA N-acyltransferases (Nat)"/>
    <property type="match status" value="1"/>
</dbReference>
<accession>A0A263D086</accession>
<dbReference type="AlphaFoldDB" id="A0A263D086"/>
<organism evidence="4 5">
    <name type="scientific">Amycolatopsis antarctica</name>
    <dbReference type="NCBI Taxonomy" id="1854586"/>
    <lineage>
        <taxon>Bacteria</taxon>
        <taxon>Bacillati</taxon>
        <taxon>Actinomycetota</taxon>
        <taxon>Actinomycetes</taxon>
        <taxon>Pseudonocardiales</taxon>
        <taxon>Pseudonocardiaceae</taxon>
        <taxon>Amycolatopsis</taxon>
    </lineage>
</organism>
<dbReference type="GO" id="GO:0016747">
    <property type="term" value="F:acyltransferase activity, transferring groups other than amino-acyl groups"/>
    <property type="evidence" value="ECO:0007669"/>
    <property type="project" value="InterPro"/>
</dbReference>
<dbReference type="EMBL" id="NKYE01000012">
    <property type="protein sequence ID" value="OZM71629.1"/>
    <property type="molecule type" value="Genomic_DNA"/>
</dbReference>
<proteinExistence type="predicted"/>
<dbReference type="PROSITE" id="PS51186">
    <property type="entry name" value="GNAT"/>
    <property type="match status" value="1"/>
</dbReference>
<comment type="caution">
    <text evidence="4">The sequence shown here is derived from an EMBL/GenBank/DDBJ whole genome shotgun (WGS) entry which is preliminary data.</text>
</comment>
<evidence type="ECO:0000313" key="4">
    <source>
        <dbReference type="EMBL" id="OZM71629.1"/>
    </source>
</evidence>
<dbReference type="CDD" id="cd04301">
    <property type="entry name" value="NAT_SF"/>
    <property type="match status" value="1"/>
</dbReference>
<name>A0A263D086_9PSEU</name>
<keyword evidence="1 4" id="KW-0808">Transferase</keyword>
<evidence type="ECO:0000313" key="5">
    <source>
        <dbReference type="Proteomes" id="UP000242444"/>
    </source>
</evidence>
<evidence type="ECO:0000259" key="3">
    <source>
        <dbReference type="PROSITE" id="PS51186"/>
    </source>
</evidence>
<dbReference type="PANTHER" id="PTHR43877:SF1">
    <property type="entry name" value="ACETYLTRANSFERASE"/>
    <property type="match status" value="1"/>
</dbReference>
<dbReference type="Gene3D" id="3.40.630.30">
    <property type="match status" value="1"/>
</dbReference>
<dbReference type="InterPro" id="IPR000182">
    <property type="entry name" value="GNAT_dom"/>
</dbReference>
<keyword evidence="2" id="KW-0012">Acyltransferase</keyword>
<dbReference type="Pfam" id="PF00583">
    <property type="entry name" value="Acetyltransf_1"/>
    <property type="match status" value="1"/>
</dbReference>
<dbReference type="OrthoDB" id="9803233at2"/>
<feature type="domain" description="N-acetyltransferase" evidence="3">
    <location>
        <begin position="1"/>
        <end position="160"/>
    </location>
</feature>
<dbReference type="PANTHER" id="PTHR43877">
    <property type="entry name" value="AMINOALKYLPHOSPHONATE N-ACETYLTRANSFERASE-RELATED-RELATED"/>
    <property type="match status" value="1"/>
</dbReference>
<dbReference type="InParanoid" id="A0A263D086"/>
<gene>
    <name evidence="4" type="ORF">CFN78_19100</name>
</gene>
<dbReference type="InterPro" id="IPR016181">
    <property type="entry name" value="Acyl_CoA_acyltransferase"/>
</dbReference>